<organism evidence="10 11">
    <name type="scientific">Cetraspora pellucida</name>
    <dbReference type="NCBI Taxonomy" id="1433469"/>
    <lineage>
        <taxon>Eukaryota</taxon>
        <taxon>Fungi</taxon>
        <taxon>Fungi incertae sedis</taxon>
        <taxon>Mucoromycota</taxon>
        <taxon>Glomeromycotina</taxon>
        <taxon>Glomeromycetes</taxon>
        <taxon>Diversisporales</taxon>
        <taxon>Gigasporaceae</taxon>
        <taxon>Cetraspora</taxon>
    </lineage>
</organism>
<keyword evidence="6" id="KW-0072">Autophagy</keyword>
<evidence type="ECO:0000259" key="9">
    <source>
        <dbReference type="Pfam" id="PF12932"/>
    </source>
</evidence>
<comment type="similarity">
    <text evidence="1 6">Belongs to the SEC16 family.</text>
</comment>
<comment type="caution">
    <text evidence="10">The sequence shown here is derived from an EMBL/GenBank/DDBJ whole genome shotgun (WGS) entry which is preliminary data.</text>
</comment>
<evidence type="ECO:0000313" key="10">
    <source>
        <dbReference type="EMBL" id="CAG8664640.1"/>
    </source>
</evidence>
<evidence type="ECO:0000259" key="8">
    <source>
        <dbReference type="Pfam" id="PF12931"/>
    </source>
</evidence>
<dbReference type="GO" id="GO:0005789">
    <property type="term" value="C:endoplasmic reticulum membrane"/>
    <property type="evidence" value="ECO:0007669"/>
    <property type="project" value="UniProtKB-SubCell"/>
</dbReference>
<feature type="non-terminal residue" evidence="10">
    <location>
        <position position="1024"/>
    </location>
</feature>
<gene>
    <name evidence="10" type="ORF">CPELLU_LOCUS9968</name>
</gene>
<accession>A0A9N9HCA7</accession>
<dbReference type="InterPro" id="IPR024340">
    <property type="entry name" value="Sec16_CCD"/>
</dbReference>
<dbReference type="PANTHER" id="PTHR13402">
    <property type="entry name" value="RGPR-RELATED"/>
    <property type="match status" value="1"/>
</dbReference>
<proteinExistence type="inferred from homology"/>
<dbReference type="Pfam" id="PF12932">
    <property type="entry name" value="Sec16"/>
    <property type="match status" value="1"/>
</dbReference>
<reference evidence="10" key="1">
    <citation type="submission" date="2021-06" db="EMBL/GenBank/DDBJ databases">
        <authorList>
            <person name="Kallberg Y."/>
            <person name="Tangrot J."/>
            <person name="Rosling A."/>
        </authorList>
    </citation>
    <scope>NUCLEOTIDE SEQUENCE</scope>
    <source>
        <strain evidence="10">FL966</strain>
    </source>
</reference>
<dbReference type="GO" id="GO:0070973">
    <property type="term" value="P:protein localization to endoplasmic reticulum exit site"/>
    <property type="evidence" value="ECO:0007669"/>
    <property type="project" value="TreeGrafter"/>
</dbReference>
<keyword evidence="11" id="KW-1185">Reference proteome</keyword>
<evidence type="ECO:0000256" key="3">
    <source>
        <dbReference type="ARBA" id="ARBA00022824"/>
    </source>
</evidence>
<evidence type="ECO:0000256" key="7">
    <source>
        <dbReference type="SAM" id="MobiDB-lite"/>
    </source>
</evidence>
<dbReference type="GO" id="GO:0007030">
    <property type="term" value="P:Golgi organization"/>
    <property type="evidence" value="ECO:0007669"/>
    <property type="project" value="TreeGrafter"/>
</dbReference>
<dbReference type="GO" id="GO:0015031">
    <property type="term" value="P:protein transport"/>
    <property type="evidence" value="ECO:0007669"/>
    <property type="project" value="UniProtKB-KW"/>
</dbReference>
<dbReference type="GO" id="GO:0016192">
    <property type="term" value="P:vesicle-mediated transport"/>
    <property type="evidence" value="ECO:0007669"/>
    <property type="project" value="UniProtKB-KW"/>
</dbReference>
<evidence type="ECO:0000313" key="11">
    <source>
        <dbReference type="Proteomes" id="UP000789759"/>
    </source>
</evidence>
<dbReference type="CDD" id="cd09233">
    <property type="entry name" value="ACE1-Sec16-like"/>
    <property type="match status" value="1"/>
</dbReference>
<feature type="region of interest" description="Disordered" evidence="7">
    <location>
        <begin position="217"/>
        <end position="237"/>
    </location>
</feature>
<dbReference type="GO" id="GO:0012507">
    <property type="term" value="C:ER to Golgi transport vesicle membrane"/>
    <property type="evidence" value="ECO:0007669"/>
    <property type="project" value="TreeGrafter"/>
</dbReference>
<evidence type="ECO:0000256" key="2">
    <source>
        <dbReference type="ARBA" id="ARBA00022448"/>
    </source>
</evidence>
<dbReference type="GO" id="GO:0006914">
    <property type="term" value="P:autophagy"/>
    <property type="evidence" value="ECO:0007669"/>
    <property type="project" value="UniProtKB-KW"/>
</dbReference>
<dbReference type="AlphaFoldDB" id="A0A9N9HCA7"/>
<feature type="region of interest" description="Disordered" evidence="7">
    <location>
        <begin position="42"/>
        <end position="87"/>
    </location>
</feature>
<feature type="compositionally biased region" description="Low complexity" evidence="7">
    <location>
        <begin position="724"/>
        <end position="742"/>
    </location>
</feature>
<keyword evidence="4 6" id="KW-0931">ER-Golgi transport</keyword>
<feature type="compositionally biased region" description="Polar residues" evidence="7">
    <location>
        <begin position="66"/>
        <end position="87"/>
    </location>
</feature>
<keyword evidence="3 6" id="KW-0256">Endoplasmic reticulum</keyword>
<evidence type="ECO:0000256" key="5">
    <source>
        <dbReference type="ARBA" id="ARBA00024687"/>
    </source>
</evidence>
<feature type="region of interest" description="Disordered" evidence="7">
    <location>
        <begin position="717"/>
        <end position="742"/>
    </location>
</feature>
<feature type="domain" description="Sec16 central conserved" evidence="9">
    <location>
        <begin position="562"/>
        <end position="684"/>
    </location>
</feature>
<dbReference type="Gene3D" id="1.25.40.1030">
    <property type="match status" value="1"/>
</dbReference>
<dbReference type="OrthoDB" id="8918678at2759"/>
<dbReference type="PANTHER" id="PTHR13402:SF6">
    <property type="entry name" value="SECRETORY 16, ISOFORM I"/>
    <property type="match status" value="1"/>
</dbReference>
<dbReference type="Pfam" id="PF12931">
    <property type="entry name" value="TPR_Sec16"/>
    <property type="match status" value="1"/>
</dbReference>
<comment type="subcellular location">
    <subcellularLocation>
        <location evidence="6">Endoplasmic reticulum membrane</location>
    </subcellularLocation>
</comment>
<evidence type="ECO:0000256" key="6">
    <source>
        <dbReference type="RuleBase" id="RU364101"/>
    </source>
</evidence>
<protein>
    <recommendedName>
        <fullName evidence="6">Protein transport protein sec16</fullName>
    </recommendedName>
</protein>
<name>A0A9N9HCA7_9GLOM</name>
<feature type="domain" description="Sec16 Sec23-binding" evidence="8">
    <location>
        <begin position="749"/>
        <end position="1017"/>
    </location>
</feature>
<sequence length="1024" mass="114391">GVIANRIMEGSTIHTAPNTSEESLKIAGSASSLFRDSIQSPFDSLFPPANDSNPTADLNRTESIESHLSPQTNETANSYSGSTEITADPKTNVTQYYDYTEHAYDGSGQVYSQYYYPQQYHYDPEEEQEVNIVHRNNNDIFEYQPQDLEGPQKTELSQVDQPTTQIADKSQISSELVVSRESEAIADLTNKDTNKDTGKLDDLDDLVLGHTTSGTSEAYVSSTTHEESAVKPETNQAMNDPSLNYNYCFTEDYSYGYEYGKWDTNDSINQYQTYDTSQVSAGIEDVNNQHTQYPAVDTQQYQAYQVAAGIEDVNNQHTQYPAVDTQQYQTYDTSQVSAAIEDVNNQHTQYPAVDTQQYQTYDTSQVSAAIEDVNNQHTQYPAVDTQQYQAYDTFQVSAAIEDVNNQHTQYPVVDTQQYQTYQVAAGIEDINNQNTQYPVVDTQQYQTYDSQSTIDGISGIHQSTYQYPNYDSNQSTVVNTPPPQSYSPFSAKVVHFVSCLYPQCTGENKSTAKFCSECGRAINESSPTVDTSNMYKNSVIQQQYDTYSTNIANDPLGRSKGCPIVSFGFGGKVFTMFPRTVQRFTSTDQSTPITKYAPGSFIIRTLKDIIPLSDIEDFPGPLLLDNNRGGVKAKRKHVIKYLSDQIKVAEDLLNSFVGEEVEKRNLEANTIIWHLFKIMFEHDGVLVGSPKVEEAVRCVLVPSVTKTEHYESNFTVPADSSFDSTQSLPESPTPPSLTYSSSPKAIDTLQELLLKGDRVAAINHAMNNNLWTHALIIASCVNKDQWKEVVNSFINHELGPQPNDALQSNGRECLRVLYALFAGNGQNSVNQFLPYSTLLNRVTQPANTTFPPNPLATNIAQLNPSASMQYNPVPINTLYSSATCDAPIESLEKWRETLAIILANRSPGDNQAISALGDMLKEFGRINAAHVCYMLSPQSSTQSGIDDINSRFTLVGNDCINNQSTRFFGDWQALRLTEIYEFGLSLNNNDGLPFLQAYKLLYAWWLVDCGYLNEARRQENIPIN</sequence>
<dbReference type="InterPro" id="IPR024298">
    <property type="entry name" value="Sec16_Sec23-bd"/>
</dbReference>
<dbReference type="GO" id="GO:0070971">
    <property type="term" value="C:endoplasmic reticulum exit site"/>
    <property type="evidence" value="ECO:0007669"/>
    <property type="project" value="TreeGrafter"/>
</dbReference>
<keyword evidence="2 6" id="KW-0813">Transport</keyword>
<comment type="function">
    <text evidence="5 6">Involved in the initiation of assembly of the COPII coat required for the formation of transport vesicles from the endoplasmic reticulum (ER) and the selection of cargo molecules. Also involved in autophagy.</text>
</comment>
<keyword evidence="6" id="KW-0472">Membrane</keyword>
<dbReference type="EMBL" id="CAJVQA010007966">
    <property type="protein sequence ID" value="CAG8664640.1"/>
    <property type="molecule type" value="Genomic_DNA"/>
</dbReference>
<keyword evidence="6" id="KW-0653">Protein transport</keyword>
<evidence type="ECO:0000256" key="4">
    <source>
        <dbReference type="ARBA" id="ARBA00022892"/>
    </source>
</evidence>
<dbReference type="Proteomes" id="UP000789759">
    <property type="component" value="Unassembled WGS sequence"/>
</dbReference>
<evidence type="ECO:0000256" key="1">
    <source>
        <dbReference type="ARBA" id="ARBA00005927"/>
    </source>
</evidence>